<organism evidence="12 13">
    <name type="scientific">Kluyveromyces lactis (strain ATCC 8585 / CBS 2359 / DSM 70799 / NBRC 1267 / NRRL Y-1140 / WM37)</name>
    <name type="common">Yeast</name>
    <name type="synonym">Candida sphaerica</name>
    <dbReference type="NCBI Taxonomy" id="284590"/>
    <lineage>
        <taxon>Eukaryota</taxon>
        <taxon>Fungi</taxon>
        <taxon>Dikarya</taxon>
        <taxon>Ascomycota</taxon>
        <taxon>Saccharomycotina</taxon>
        <taxon>Saccharomycetes</taxon>
        <taxon>Saccharomycetales</taxon>
        <taxon>Saccharomycetaceae</taxon>
        <taxon>Kluyveromyces</taxon>
    </lineage>
</organism>
<dbReference type="STRING" id="284590.Q6CPT6"/>
<reference evidence="12 13" key="1">
    <citation type="journal article" date="2004" name="Nature">
        <title>Genome evolution in yeasts.</title>
        <authorList>
            <consortium name="Genolevures"/>
            <person name="Dujon B."/>
            <person name="Sherman D."/>
            <person name="Fischer G."/>
            <person name="Durrens P."/>
            <person name="Casaregola S."/>
            <person name="Lafontaine I."/>
            <person name="de Montigny J."/>
            <person name="Marck C."/>
            <person name="Neuveglise C."/>
            <person name="Talla E."/>
            <person name="Goffard N."/>
            <person name="Frangeul L."/>
            <person name="Aigle M."/>
            <person name="Anthouard V."/>
            <person name="Babour A."/>
            <person name="Barbe V."/>
            <person name="Barnay S."/>
            <person name="Blanchin S."/>
            <person name="Beckerich J.M."/>
            <person name="Beyne E."/>
            <person name="Bleykasten C."/>
            <person name="Boisrame A."/>
            <person name="Boyer J."/>
            <person name="Cattolico L."/>
            <person name="Confanioleri F."/>
            <person name="de Daruvar A."/>
            <person name="Despons L."/>
            <person name="Fabre E."/>
            <person name="Fairhead C."/>
            <person name="Ferry-Dumazet H."/>
            <person name="Groppi A."/>
            <person name="Hantraye F."/>
            <person name="Hennequin C."/>
            <person name="Jauniaux N."/>
            <person name="Joyet P."/>
            <person name="Kachouri R."/>
            <person name="Kerrest A."/>
            <person name="Koszul R."/>
            <person name="Lemaire M."/>
            <person name="Lesur I."/>
            <person name="Ma L."/>
            <person name="Muller H."/>
            <person name="Nicaud J.M."/>
            <person name="Nikolski M."/>
            <person name="Oztas S."/>
            <person name="Ozier-Kalogeropoulos O."/>
            <person name="Pellenz S."/>
            <person name="Potier S."/>
            <person name="Richard G.F."/>
            <person name="Straub M.L."/>
            <person name="Suleau A."/>
            <person name="Swennene D."/>
            <person name="Tekaia F."/>
            <person name="Wesolowski-Louvel M."/>
            <person name="Westhof E."/>
            <person name="Wirth B."/>
            <person name="Zeniou-Meyer M."/>
            <person name="Zivanovic I."/>
            <person name="Bolotin-Fukuhara M."/>
            <person name="Thierry A."/>
            <person name="Bouchier C."/>
            <person name="Caudron B."/>
            <person name="Scarpelli C."/>
            <person name="Gaillardin C."/>
            <person name="Weissenbach J."/>
            <person name="Wincker P."/>
            <person name="Souciet J.L."/>
        </authorList>
    </citation>
    <scope>NUCLEOTIDE SEQUENCE [LARGE SCALE GENOMIC DNA]</scope>
    <source>
        <strain evidence="13">ATCC 8585 / CBS 2359 / DSM 70799 / NBRC 1267 / NRRL Y-1140 / WM37</strain>
    </source>
</reference>
<evidence type="ECO:0000259" key="11">
    <source>
        <dbReference type="PROSITE" id="PS51910"/>
    </source>
</evidence>
<evidence type="ECO:0000313" key="12">
    <source>
        <dbReference type="EMBL" id="CAG99140.1"/>
    </source>
</evidence>
<dbReference type="PANTHER" id="PTHR11177">
    <property type="entry name" value="CHITINASE"/>
    <property type="match status" value="1"/>
</dbReference>
<evidence type="ECO:0000256" key="2">
    <source>
        <dbReference type="ARBA" id="ARBA00012729"/>
    </source>
</evidence>
<keyword evidence="10" id="KW-0812">Transmembrane</keyword>
<keyword evidence="13" id="KW-1185">Reference proteome</keyword>
<dbReference type="SMART" id="SM00636">
    <property type="entry name" value="Glyco_18"/>
    <property type="match status" value="1"/>
</dbReference>
<dbReference type="PaxDb" id="284590-Q6CPT6"/>
<evidence type="ECO:0000256" key="3">
    <source>
        <dbReference type="ARBA" id="ARBA00022801"/>
    </source>
</evidence>
<dbReference type="GO" id="GO:0000272">
    <property type="term" value="P:polysaccharide catabolic process"/>
    <property type="evidence" value="ECO:0007669"/>
    <property type="project" value="UniProtKB-KW"/>
</dbReference>
<dbReference type="GO" id="GO:0008061">
    <property type="term" value="F:chitin binding"/>
    <property type="evidence" value="ECO:0007669"/>
    <property type="project" value="InterPro"/>
</dbReference>
<keyword evidence="4" id="KW-0146">Chitin degradation</keyword>
<dbReference type="eggNOG" id="KOG2806">
    <property type="taxonomic scope" value="Eukaryota"/>
</dbReference>
<dbReference type="AlphaFoldDB" id="Q6CPT6"/>
<keyword evidence="10" id="KW-1133">Transmembrane helix</keyword>
<comment type="similarity">
    <text evidence="9">Belongs to the glycosyl hydrolase 18 family.</text>
</comment>
<dbReference type="EMBL" id="CR382125">
    <property type="protein sequence ID" value="CAG99140.1"/>
    <property type="molecule type" value="Genomic_DNA"/>
</dbReference>
<dbReference type="Pfam" id="PF00704">
    <property type="entry name" value="Glyco_hydro_18"/>
    <property type="match status" value="1"/>
</dbReference>
<dbReference type="EC" id="3.2.1.14" evidence="2"/>
<dbReference type="InterPro" id="IPR011583">
    <property type="entry name" value="Chitinase_II/V-like_cat"/>
</dbReference>
<dbReference type="InterPro" id="IPR029070">
    <property type="entry name" value="Chitinase_insertion_sf"/>
</dbReference>
<keyword evidence="10" id="KW-0472">Membrane</keyword>
<evidence type="ECO:0000256" key="9">
    <source>
        <dbReference type="RuleBase" id="RU004453"/>
    </source>
</evidence>
<dbReference type="OMA" id="SYPESKY"/>
<keyword evidence="6 8" id="KW-0326">Glycosidase</keyword>
<dbReference type="Gene3D" id="3.10.50.10">
    <property type="match status" value="1"/>
</dbReference>
<sequence length="480" mass="54661">MFEGFKITKLHLKFWIIIIVLAFIVEMCIVPWLFLDKIKKGGSAGRRPPTEIDPDTRVPSEGPDGFSVATYYSNWSPYNARNHKPADIPTSQLTHVYYAFFVVDAKSGAVKSSDSWSDFELPLSVGVKGCIKELQKIKLESKHEFKTILCLGGWSNREAYKKIAKSEKKVKKFIETAVDCMFRYGFDGIDLDWEFPEEDSNEPIVYLEMMRGIREGMDQLERQIFGSPAEEKDHPHFQLSVATPAFAEKLNILPISEMSKYVDIWNMMCYDFHGEWSDVTGYHSNLYLQGHSHRRSLSNRISNSSLSSDTAVKLMTDRHNISSRRIALGMAAYGRGFTNVETNDDNYLGKKYHGVGGGSEGEPGIWLYNQLPIDGSKEQFDSNAVSAYCFDPKSRTFVGYDNVQSMDIKGKYIKKKNLNGGFWWESCGDSKDPRKSLVNAFSKEIGLSEGFVSLFKSDKVKQFHLQKYPKDYISSLFQKL</sequence>
<dbReference type="GO" id="GO:0008843">
    <property type="term" value="F:endochitinase activity"/>
    <property type="evidence" value="ECO:0007669"/>
    <property type="project" value="UniProtKB-EC"/>
</dbReference>
<dbReference type="InParanoid" id="Q6CPT6"/>
<feature type="transmembrane region" description="Helical" evidence="10">
    <location>
        <begin position="12"/>
        <end position="34"/>
    </location>
</feature>
<evidence type="ECO:0000256" key="6">
    <source>
        <dbReference type="ARBA" id="ARBA00023295"/>
    </source>
</evidence>
<dbReference type="InterPro" id="IPR017853">
    <property type="entry name" value="GH"/>
</dbReference>
<dbReference type="PROSITE" id="PS01095">
    <property type="entry name" value="GH18_1"/>
    <property type="match status" value="1"/>
</dbReference>
<proteinExistence type="inferred from homology"/>
<dbReference type="Gene3D" id="3.20.20.80">
    <property type="entry name" value="Glycosidases"/>
    <property type="match status" value="1"/>
</dbReference>
<evidence type="ECO:0000256" key="10">
    <source>
        <dbReference type="SAM" id="Phobius"/>
    </source>
</evidence>
<dbReference type="HOGENOM" id="CLU_002833_1_2_1"/>
<keyword evidence="3 8" id="KW-0378">Hydrolase</keyword>
<dbReference type="SUPFAM" id="SSF51445">
    <property type="entry name" value="(Trans)glycosidases"/>
    <property type="match status" value="1"/>
</dbReference>
<dbReference type="CAZy" id="GH18">
    <property type="family name" value="Glycoside Hydrolase Family 18"/>
</dbReference>
<feature type="domain" description="GH18" evidence="11">
    <location>
        <begin position="66"/>
        <end position="448"/>
    </location>
</feature>
<dbReference type="Proteomes" id="UP000000598">
    <property type="component" value="Chromosome E"/>
</dbReference>
<dbReference type="CDD" id="cd06548">
    <property type="entry name" value="GH18_chitinase"/>
    <property type="match status" value="1"/>
</dbReference>
<dbReference type="KEGG" id="kla:KLLA0_E02333g"/>
<evidence type="ECO:0000256" key="7">
    <source>
        <dbReference type="ARBA" id="ARBA00023326"/>
    </source>
</evidence>
<dbReference type="InterPro" id="IPR001223">
    <property type="entry name" value="Glyco_hydro18_cat"/>
</dbReference>
<protein>
    <recommendedName>
        <fullName evidence="2">chitinase</fullName>
        <ecNumber evidence="2">3.2.1.14</ecNumber>
    </recommendedName>
</protein>
<gene>
    <name evidence="12" type="ORF">KLLA0_E02333g</name>
</gene>
<evidence type="ECO:0000256" key="8">
    <source>
        <dbReference type="RuleBase" id="RU000489"/>
    </source>
</evidence>
<keyword evidence="5" id="KW-0119">Carbohydrate metabolism</keyword>
<dbReference type="PROSITE" id="PS51910">
    <property type="entry name" value="GH18_2"/>
    <property type="match status" value="1"/>
</dbReference>
<accession>Q6CPT6</accession>
<dbReference type="GO" id="GO:0005576">
    <property type="term" value="C:extracellular region"/>
    <property type="evidence" value="ECO:0007669"/>
    <property type="project" value="TreeGrafter"/>
</dbReference>
<dbReference type="PANTHER" id="PTHR11177:SF317">
    <property type="entry name" value="CHITINASE 12-RELATED"/>
    <property type="match status" value="1"/>
</dbReference>
<dbReference type="FunCoup" id="Q6CPT6">
    <property type="interactions" value="618"/>
</dbReference>
<dbReference type="SUPFAM" id="SSF54556">
    <property type="entry name" value="Chitinase insertion domain"/>
    <property type="match status" value="1"/>
</dbReference>
<evidence type="ECO:0000313" key="13">
    <source>
        <dbReference type="Proteomes" id="UP000000598"/>
    </source>
</evidence>
<keyword evidence="7" id="KW-0624">Polysaccharide degradation</keyword>
<evidence type="ECO:0000256" key="1">
    <source>
        <dbReference type="ARBA" id="ARBA00000822"/>
    </source>
</evidence>
<dbReference type="GO" id="GO:0006032">
    <property type="term" value="P:chitin catabolic process"/>
    <property type="evidence" value="ECO:0007669"/>
    <property type="project" value="UniProtKB-KW"/>
</dbReference>
<dbReference type="InterPro" id="IPR050314">
    <property type="entry name" value="Glycosyl_Hydrlase_18"/>
</dbReference>
<evidence type="ECO:0000256" key="5">
    <source>
        <dbReference type="ARBA" id="ARBA00023277"/>
    </source>
</evidence>
<name>Q6CPT6_KLULA</name>
<dbReference type="InterPro" id="IPR001579">
    <property type="entry name" value="Glyco_hydro_18_chit_AS"/>
</dbReference>
<evidence type="ECO:0000256" key="4">
    <source>
        <dbReference type="ARBA" id="ARBA00023024"/>
    </source>
</evidence>
<comment type="catalytic activity">
    <reaction evidence="1">
        <text>Random endo-hydrolysis of N-acetyl-beta-D-glucosaminide (1-&gt;4)-beta-linkages in chitin and chitodextrins.</text>
        <dbReference type="EC" id="3.2.1.14"/>
    </reaction>
</comment>